<gene>
    <name evidence="2" type="ORF">COX46_05500</name>
</gene>
<protein>
    <submittedName>
        <fullName evidence="2">Uncharacterized protein</fullName>
    </submittedName>
</protein>
<reference evidence="2 3" key="1">
    <citation type="submission" date="2017-09" db="EMBL/GenBank/DDBJ databases">
        <title>Depth-based differentiation of microbial function through sediment-hosted aquifers and enrichment of novel symbionts in the deep terrestrial subsurface.</title>
        <authorList>
            <person name="Probst A.J."/>
            <person name="Ladd B."/>
            <person name="Jarett J.K."/>
            <person name="Geller-Mcgrath D.E."/>
            <person name="Sieber C.M."/>
            <person name="Emerson J.B."/>
            <person name="Anantharaman K."/>
            <person name="Thomas B.C."/>
            <person name="Malmstrom R."/>
            <person name="Stieglmeier M."/>
            <person name="Klingl A."/>
            <person name="Woyke T."/>
            <person name="Ryan C.M."/>
            <person name="Banfield J.F."/>
        </authorList>
    </citation>
    <scope>NUCLEOTIDE SEQUENCE [LARGE SCALE GENOMIC DNA]</scope>
    <source>
        <strain evidence="2">CG23_combo_of_CG06-09_8_20_14_all_48_7</strain>
    </source>
</reference>
<evidence type="ECO:0000313" key="3">
    <source>
        <dbReference type="Proteomes" id="UP000230392"/>
    </source>
</evidence>
<proteinExistence type="predicted"/>
<sequence>LNTLAELLEKGSDSADLKKAMAEFQKLDADFSAATQEQTKKGLALLPVEKQAKYYLFERYFASQIRQSINQKGKRQQQTGEQNQQSQPENMQPE</sequence>
<evidence type="ECO:0000313" key="2">
    <source>
        <dbReference type="EMBL" id="PIP15578.1"/>
    </source>
</evidence>
<dbReference type="EMBL" id="PCRF01000269">
    <property type="protein sequence ID" value="PIP15578.1"/>
    <property type="molecule type" value="Genomic_DNA"/>
</dbReference>
<dbReference type="Proteomes" id="UP000230392">
    <property type="component" value="Unassembled WGS sequence"/>
</dbReference>
<dbReference type="AlphaFoldDB" id="A0A2G9Y8K0"/>
<accession>A0A2G9Y8K0</accession>
<evidence type="ECO:0000256" key="1">
    <source>
        <dbReference type="SAM" id="MobiDB-lite"/>
    </source>
</evidence>
<feature type="non-terminal residue" evidence="2">
    <location>
        <position position="1"/>
    </location>
</feature>
<name>A0A2G9Y8K0_9BACT</name>
<comment type="caution">
    <text evidence="2">The sequence shown here is derived from an EMBL/GenBank/DDBJ whole genome shotgun (WGS) entry which is preliminary data.</text>
</comment>
<feature type="region of interest" description="Disordered" evidence="1">
    <location>
        <begin position="68"/>
        <end position="94"/>
    </location>
</feature>
<organism evidence="2 3">
    <name type="scientific">bacterium (Candidatus Ratteibacteria) CG23_combo_of_CG06-09_8_20_14_all_48_7</name>
    <dbReference type="NCBI Taxonomy" id="2014292"/>
    <lineage>
        <taxon>Bacteria</taxon>
        <taxon>Candidatus Ratteibacteria</taxon>
    </lineage>
</organism>
<feature type="compositionally biased region" description="Low complexity" evidence="1">
    <location>
        <begin position="76"/>
        <end position="87"/>
    </location>
</feature>